<gene>
    <name evidence="1" type="ORF">MEUPH1_LOCUS11202</name>
</gene>
<evidence type="ECO:0000313" key="1">
    <source>
        <dbReference type="EMBL" id="CAI6355333.1"/>
    </source>
</evidence>
<comment type="caution">
    <text evidence="1">The sequence shown here is derived from an EMBL/GenBank/DDBJ whole genome shotgun (WGS) entry which is preliminary data.</text>
</comment>
<protein>
    <recommendedName>
        <fullName evidence="3">RRM domain-containing protein</fullName>
    </recommendedName>
</protein>
<keyword evidence="2" id="KW-1185">Reference proteome</keyword>
<organism evidence="1 2">
    <name type="scientific">Macrosiphum euphorbiae</name>
    <name type="common">potato aphid</name>
    <dbReference type="NCBI Taxonomy" id="13131"/>
    <lineage>
        <taxon>Eukaryota</taxon>
        <taxon>Metazoa</taxon>
        <taxon>Ecdysozoa</taxon>
        <taxon>Arthropoda</taxon>
        <taxon>Hexapoda</taxon>
        <taxon>Insecta</taxon>
        <taxon>Pterygota</taxon>
        <taxon>Neoptera</taxon>
        <taxon>Paraneoptera</taxon>
        <taxon>Hemiptera</taxon>
        <taxon>Sternorrhyncha</taxon>
        <taxon>Aphidomorpha</taxon>
        <taxon>Aphidoidea</taxon>
        <taxon>Aphididae</taxon>
        <taxon>Macrosiphini</taxon>
        <taxon>Macrosiphum</taxon>
    </lineage>
</organism>
<proteinExistence type="predicted"/>
<reference evidence="1 2" key="1">
    <citation type="submission" date="2023-01" db="EMBL/GenBank/DDBJ databases">
        <authorList>
            <person name="Whitehead M."/>
        </authorList>
    </citation>
    <scope>NUCLEOTIDE SEQUENCE [LARGE SCALE GENOMIC DNA]</scope>
</reference>
<dbReference type="EMBL" id="CARXXK010000002">
    <property type="protein sequence ID" value="CAI6355333.1"/>
    <property type="molecule type" value="Genomic_DNA"/>
</dbReference>
<evidence type="ECO:0008006" key="3">
    <source>
        <dbReference type="Google" id="ProtNLM"/>
    </source>
</evidence>
<evidence type="ECO:0000313" key="2">
    <source>
        <dbReference type="Proteomes" id="UP001160148"/>
    </source>
</evidence>
<dbReference type="AlphaFoldDB" id="A0AAV0WI27"/>
<sequence length="236" mass="25965">MLPATSETLVLELGKWTKPMLIDFILNKTLPPGVKVSESPLSHLNTNTLEPESSDTSVNVATILHSVVIELKNISESNRLINVKLNSITDPNSNVMSPRNTFCRAVNHVPTISAVPASTRVQASDRPKFIVGSGINTSSALSAAPTQKFSDLFVSRLNPTATADLLKSKLFSEFEDITVTQMVTKHPTYASFHIHLPFDKLQDVLEPSFWPDGVIVKRFWGRLQPGMILNSTNSKN</sequence>
<name>A0AAV0WI27_9HEMI</name>
<accession>A0AAV0WI27</accession>
<dbReference type="Proteomes" id="UP001160148">
    <property type="component" value="Unassembled WGS sequence"/>
</dbReference>